<dbReference type="GeneID" id="102802804"/>
<comment type="similarity">
    <text evidence="1 4">Belongs to the UDP-glycosyltransferase family.</text>
</comment>
<sequence>MRAYIQPLAVLFVLIHGFQESYCADILIYGFHGSKSHAQNIAYIGAALMKHGHSVDVLTFSTDLFNNVYTESGIHTLKPVVINYVNKDFLADYFDNEIAHDKVFRKFRESYASYCDAVLLHKSYVRESLRDYNIAVTDSLCRCCRMLLKYTGIPYVVIHTVSDVEYIADVTAPISYYPVQWTTMMLTDEMTFLARFQNLLASMIPNNIDNAAFVTLYHKHNITPERHPFEQATLNLLVTDFAVAYVHPLVPNIIPIGLLTAKPANTLPLDLEEFMQNSGDEGVIVVALGTFITFLPSKTLDIILSTIARFPHKILFSYSGTTPRHVGDNIKIVKWFNQNDVLAHPKTRLFITHGGLSSYGEAIYHGVPMVCIPLLFDQFDTAAKIKSKGVGTYVKMKSLNCDNLYEAIVEVLLNEKYSKRANQLSADVKDIPRNASETAVFWIEHVIKYGASHLTVHRKHLSVTEYYLLDVIVVIVTIMCITGWSLHRLVSMLVRGIRR</sequence>
<keyword evidence="5" id="KW-0732">Signal</keyword>
<evidence type="ECO:0000256" key="4">
    <source>
        <dbReference type="RuleBase" id="RU003718"/>
    </source>
</evidence>
<dbReference type="PANTHER" id="PTHR48043:SF145">
    <property type="entry name" value="FI06409P-RELATED"/>
    <property type="match status" value="1"/>
</dbReference>
<protein>
    <recommendedName>
        <fullName evidence="5">UDP-glucuronosyltransferase</fullName>
        <ecNumber evidence="5">2.4.1.17</ecNumber>
    </recommendedName>
</protein>
<keyword evidence="5" id="KW-0812">Transmembrane</keyword>
<dbReference type="EC" id="2.4.1.17" evidence="5"/>
<dbReference type="SUPFAM" id="SSF53756">
    <property type="entry name" value="UDP-Glycosyltransferase/glycogen phosphorylase"/>
    <property type="match status" value="1"/>
</dbReference>
<keyword evidence="2 4" id="KW-0328">Glycosyltransferase</keyword>
<dbReference type="Gene3D" id="3.40.50.2000">
    <property type="entry name" value="Glycogen Phosphorylase B"/>
    <property type="match status" value="1"/>
</dbReference>
<dbReference type="PANTHER" id="PTHR48043">
    <property type="entry name" value="EG:EG0003.4 PROTEIN-RELATED"/>
    <property type="match status" value="1"/>
</dbReference>
<accession>A0ABM0LXK0</accession>
<dbReference type="CDD" id="cd03784">
    <property type="entry name" value="GT1_Gtf-like"/>
    <property type="match status" value="1"/>
</dbReference>
<keyword evidence="6" id="KW-1185">Reference proteome</keyword>
<comment type="subcellular location">
    <subcellularLocation>
        <location evidence="5">Membrane</location>
        <topology evidence="5">Single-pass membrane protein</topology>
    </subcellularLocation>
</comment>
<evidence type="ECO:0000256" key="3">
    <source>
        <dbReference type="ARBA" id="ARBA00022679"/>
    </source>
</evidence>
<keyword evidence="3 4" id="KW-0808">Transferase</keyword>
<organism evidence="6 7">
    <name type="scientific">Saccoglossus kowalevskii</name>
    <name type="common">Acorn worm</name>
    <dbReference type="NCBI Taxonomy" id="10224"/>
    <lineage>
        <taxon>Eukaryota</taxon>
        <taxon>Metazoa</taxon>
        <taxon>Hemichordata</taxon>
        <taxon>Enteropneusta</taxon>
        <taxon>Harrimaniidae</taxon>
        <taxon>Saccoglossus</taxon>
    </lineage>
</organism>
<dbReference type="Proteomes" id="UP000694865">
    <property type="component" value="Unplaced"/>
</dbReference>
<evidence type="ECO:0000313" key="7">
    <source>
        <dbReference type="RefSeq" id="XP_006812491.1"/>
    </source>
</evidence>
<keyword evidence="5" id="KW-1133">Transmembrane helix</keyword>
<evidence type="ECO:0000256" key="1">
    <source>
        <dbReference type="ARBA" id="ARBA00009995"/>
    </source>
</evidence>
<evidence type="ECO:0000313" key="6">
    <source>
        <dbReference type="Proteomes" id="UP000694865"/>
    </source>
</evidence>
<name>A0ABM0LXK0_SACKO</name>
<evidence type="ECO:0000256" key="5">
    <source>
        <dbReference type="RuleBase" id="RU362059"/>
    </source>
</evidence>
<evidence type="ECO:0000256" key="2">
    <source>
        <dbReference type="ARBA" id="ARBA00022676"/>
    </source>
</evidence>
<dbReference type="PROSITE" id="PS00375">
    <property type="entry name" value="UDPGT"/>
    <property type="match status" value="1"/>
</dbReference>
<feature type="chain" id="PRO_5045002644" description="UDP-glucuronosyltransferase" evidence="5">
    <location>
        <begin position="24"/>
        <end position="499"/>
    </location>
</feature>
<feature type="transmembrane region" description="Helical" evidence="5">
    <location>
        <begin position="466"/>
        <end position="490"/>
    </location>
</feature>
<dbReference type="InterPro" id="IPR002213">
    <property type="entry name" value="UDP_glucos_trans"/>
</dbReference>
<reference evidence="7" key="1">
    <citation type="submission" date="2025-08" db="UniProtKB">
        <authorList>
            <consortium name="RefSeq"/>
        </authorList>
    </citation>
    <scope>IDENTIFICATION</scope>
    <source>
        <tissue evidence="7">Testes</tissue>
    </source>
</reference>
<dbReference type="RefSeq" id="XP_006812491.1">
    <property type="nucleotide sequence ID" value="XM_006812428.1"/>
</dbReference>
<gene>
    <name evidence="7" type="primary">LOC102802804</name>
</gene>
<proteinExistence type="inferred from homology"/>
<dbReference type="InterPro" id="IPR050271">
    <property type="entry name" value="UDP-glycosyltransferase"/>
</dbReference>
<keyword evidence="5" id="KW-0472">Membrane</keyword>
<dbReference type="InterPro" id="IPR035595">
    <property type="entry name" value="UDP_glycos_trans_CS"/>
</dbReference>
<dbReference type="Pfam" id="PF00201">
    <property type="entry name" value="UDPGT"/>
    <property type="match status" value="1"/>
</dbReference>
<feature type="signal peptide" evidence="5">
    <location>
        <begin position="1"/>
        <end position="23"/>
    </location>
</feature>
<comment type="catalytic activity">
    <reaction evidence="5">
        <text>glucuronate acceptor + UDP-alpha-D-glucuronate = acceptor beta-D-glucuronoside + UDP + H(+)</text>
        <dbReference type="Rhea" id="RHEA:21032"/>
        <dbReference type="ChEBI" id="CHEBI:15378"/>
        <dbReference type="ChEBI" id="CHEBI:58052"/>
        <dbReference type="ChEBI" id="CHEBI:58223"/>
        <dbReference type="ChEBI" id="CHEBI:132367"/>
        <dbReference type="ChEBI" id="CHEBI:132368"/>
        <dbReference type="EC" id="2.4.1.17"/>
    </reaction>
</comment>